<name>A0ABY4FRP5_9MICO</name>
<evidence type="ECO:0000313" key="3">
    <source>
        <dbReference type="Proteomes" id="UP000831786"/>
    </source>
</evidence>
<organism evidence="2 3">
    <name type="scientific">Leucobacter allii</name>
    <dbReference type="NCBI Taxonomy" id="2932247"/>
    <lineage>
        <taxon>Bacteria</taxon>
        <taxon>Bacillati</taxon>
        <taxon>Actinomycetota</taxon>
        <taxon>Actinomycetes</taxon>
        <taxon>Micrococcales</taxon>
        <taxon>Microbacteriaceae</taxon>
        <taxon>Leucobacter</taxon>
    </lineage>
</organism>
<dbReference type="EMBL" id="CP095045">
    <property type="protein sequence ID" value="UOQ58956.1"/>
    <property type="molecule type" value="Genomic_DNA"/>
</dbReference>
<keyword evidence="3" id="KW-1185">Reference proteome</keyword>
<evidence type="ECO:0000313" key="2">
    <source>
        <dbReference type="EMBL" id="UOQ58956.1"/>
    </source>
</evidence>
<feature type="region of interest" description="Disordered" evidence="1">
    <location>
        <begin position="40"/>
        <end position="68"/>
    </location>
</feature>
<dbReference type="RefSeq" id="WP_244730147.1">
    <property type="nucleotide sequence ID" value="NZ_CP095045.1"/>
</dbReference>
<sequence>MPMKDTAQAKAMAQTVTGWRRMDGFGAGAPVRGRAVVDVGGSWGSGANGSRGRRESDGAGRIGLSGTA</sequence>
<gene>
    <name evidence="2" type="ORF">MUN78_01895</name>
</gene>
<reference evidence="2 3" key="1">
    <citation type="submission" date="2022-04" db="EMBL/GenBank/DDBJ databases">
        <title>Leucobacter sp. isolated from rhizosphere of garlic.</title>
        <authorList>
            <person name="Won M."/>
            <person name="Lee C.-M."/>
            <person name="Woen H.-Y."/>
            <person name="Kwon S.-W."/>
        </authorList>
    </citation>
    <scope>NUCLEOTIDE SEQUENCE [LARGE SCALE GENOMIC DNA]</scope>
    <source>
        <strain evidence="2 3">H21R-40</strain>
    </source>
</reference>
<proteinExistence type="predicted"/>
<dbReference type="Proteomes" id="UP000831786">
    <property type="component" value="Chromosome"/>
</dbReference>
<accession>A0ABY4FRP5</accession>
<protein>
    <submittedName>
        <fullName evidence="2">Uncharacterized protein</fullName>
    </submittedName>
</protein>
<evidence type="ECO:0000256" key="1">
    <source>
        <dbReference type="SAM" id="MobiDB-lite"/>
    </source>
</evidence>